<evidence type="ECO:0000256" key="10">
    <source>
        <dbReference type="ARBA" id="ARBA00053709"/>
    </source>
</evidence>
<keyword evidence="5" id="KW-0819">tRNA processing</keyword>
<dbReference type="InterPro" id="IPR020097">
    <property type="entry name" value="PsdUridine_synth_TruA_a/b_dom"/>
</dbReference>
<dbReference type="FunFam" id="3.30.70.660:FF:000002">
    <property type="entry name" value="tRNA pseudouridine synthase"/>
    <property type="match status" value="1"/>
</dbReference>
<reference evidence="24" key="1">
    <citation type="submission" date="2025-08" db="UniProtKB">
        <authorList>
            <consortium name="RefSeq"/>
        </authorList>
    </citation>
    <scope>IDENTIFICATION</scope>
    <source>
        <tissue evidence="24">Total insect</tissue>
    </source>
</reference>
<evidence type="ECO:0000256" key="8">
    <source>
        <dbReference type="ARBA" id="ARBA00036943"/>
    </source>
</evidence>
<proteinExistence type="inferred from homology"/>
<evidence type="ECO:0000256" key="19">
    <source>
        <dbReference type="PIRSR" id="PIRSR641708-2"/>
    </source>
</evidence>
<name>A0A6P8ZJI9_THRPL</name>
<keyword evidence="21" id="KW-0732">Signal</keyword>
<dbReference type="InterPro" id="IPR020095">
    <property type="entry name" value="PsdUridine_synth_TruA_C"/>
</dbReference>
<evidence type="ECO:0000259" key="22">
    <source>
        <dbReference type="Pfam" id="PF01416"/>
    </source>
</evidence>
<evidence type="ECO:0000256" key="6">
    <source>
        <dbReference type="ARBA" id="ARBA00023235"/>
    </source>
</evidence>
<evidence type="ECO:0000313" key="24">
    <source>
        <dbReference type="RefSeq" id="XP_034235434.1"/>
    </source>
</evidence>
<dbReference type="GO" id="GO:0160147">
    <property type="term" value="F:tRNA pseudouridine(38-40) synthase activity"/>
    <property type="evidence" value="ECO:0007669"/>
    <property type="project" value="UniProtKB-EC"/>
</dbReference>
<keyword evidence="6" id="KW-0413">Isomerase</keyword>
<protein>
    <recommendedName>
        <fullName evidence="13">Pseudouridylate synthase 1 homolog</fullName>
        <ecNumber evidence="12">5.4.99.12</ecNumber>
    </recommendedName>
    <alternativeName>
        <fullName evidence="14">tRNA pseudouridine synthase 1</fullName>
    </alternativeName>
    <alternativeName>
        <fullName evidence="17">tRNA pseudouridine(38-40) synthase</fullName>
    </alternativeName>
    <alternativeName>
        <fullName evidence="15">tRNA pseudouridylate synthase I</fullName>
    </alternativeName>
    <alternativeName>
        <fullName evidence="16">tRNA-uridine isomerase I</fullName>
    </alternativeName>
</protein>
<feature type="compositionally biased region" description="Low complexity" evidence="20">
    <location>
        <begin position="31"/>
        <end position="43"/>
    </location>
</feature>
<dbReference type="GO" id="GO:0006397">
    <property type="term" value="P:mRNA processing"/>
    <property type="evidence" value="ECO:0007669"/>
    <property type="project" value="UniProtKB-KW"/>
</dbReference>
<evidence type="ECO:0000256" key="11">
    <source>
        <dbReference type="ARBA" id="ARBA00064589"/>
    </source>
</evidence>
<dbReference type="GO" id="GO:0003723">
    <property type="term" value="F:RNA binding"/>
    <property type="evidence" value="ECO:0007669"/>
    <property type="project" value="InterPro"/>
</dbReference>
<dbReference type="Gene3D" id="3.30.70.660">
    <property type="entry name" value="Pseudouridine synthase I, catalytic domain, C-terminal subdomain"/>
    <property type="match status" value="1"/>
</dbReference>
<gene>
    <name evidence="24" type="primary">LOC117641851</name>
</gene>
<comment type="catalytic activity">
    <reaction evidence="8">
        <text>a uridine in tRNA = a pseudouridine in tRNA</text>
        <dbReference type="Rhea" id="RHEA:54572"/>
        <dbReference type="Rhea" id="RHEA-COMP:13339"/>
        <dbReference type="Rhea" id="RHEA-COMP:13934"/>
        <dbReference type="ChEBI" id="CHEBI:65314"/>
        <dbReference type="ChEBI" id="CHEBI:65315"/>
    </reaction>
</comment>
<dbReference type="FunFam" id="3.30.70.580:FF:000002">
    <property type="entry name" value="tRNA pseudouridine synthase"/>
    <property type="match status" value="1"/>
</dbReference>
<dbReference type="EC" id="5.4.99.12" evidence="12"/>
<dbReference type="RefSeq" id="XP_034235434.1">
    <property type="nucleotide sequence ID" value="XM_034379543.1"/>
</dbReference>
<evidence type="ECO:0000256" key="2">
    <source>
        <dbReference type="ARBA" id="ARBA00004123"/>
    </source>
</evidence>
<dbReference type="PANTHER" id="PTHR11142">
    <property type="entry name" value="PSEUDOURIDYLATE SYNTHASE"/>
    <property type="match status" value="1"/>
</dbReference>
<dbReference type="NCBIfam" id="TIGR00071">
    <property type="entry name" value="hisT_truA"/>
    <property type="match status" value="1"/>
</dbReference>
<dbReference type="SUPFAM" id="SSF55120">
    <property type="entry name" value="Pseudouridine synthase"/>
    <property type="match status" value="1"/>
</dbReference>
<evidence type="ECO:0000256" key="12">
    <source>
        <dbReference type="ARBA" id="ARBA00066509"/>
    </source>
</evidence>
<dbReference type="InterPro" id="IPR020103">
    <property type="entry name" value="PsdUridine_synth_cat_dom_sf"/>
</dbReference>
<evidence type="ECO:0000256" key="21">
    <source>
        <dbReference type="SAM" id="SignalP"/>
    </source>
</evidence>
<dbReference type="Pfam" id="PF01416">
    <property type="entry name" value="PseudoU_synth_1"/>
    <property type="match status" value="1"/>
</dbReference>
<evidence type="ECO:0000256" key="17">
    <source>
        <dbReference type="ARBA" id="ARBA00081344"/>
    </source>
</evidence>
<evidence type="ECO:0000256" key="14">
    <source>
        <dbReference type="ARBA" id="ARBA00075153"/>
    </source>
</evidence>
<dbReference type="OrthoDB" id="7777282at2759"/>
<feature type="chain" id="PRO_5028370362" description="Pseudouridylate synthase 1 homolog" evidence="21">
    <location>
        <begin position="28"/>
        <end position="426"/>
    </location>
</feature>
<comment type="catalytic activity">
    <reaction evidence="9">
        <text>uridine(38/39/40) in tRNA = pseudouridine(38/39/40) in tRNA</text>
        <dbReference type="Rhea" id="RHEA:22376"/>
        <dbReference type="Rhea" id="RHEA-COMP:10085"/>
        <dbReference type="Rhea" id="RHEA-COMP:10087"/>
        <dbReference type="ChEBI" id="CHEBI:65314"/>
        <dbReference type="ChEBI" id="CHEBI:65315"/>
        <dbReference type="EC" id="5.4.99.12"/>
    </reaction>
</comment>
<keyword evidence="4" id="KW-0507">mRNA processing</keyword>
<evidence type="ECO:0000256" key="20">
    <source>
        <dbReference type="SAM" id="MobiDB-lite"/>
    </source>
</evidence>
<evidence type="ECO:0000256" key="1">
    <source>
        <dbReference type="ARBA" id="ARBA00001166"/>
    </source>
</evidence>
<evidence type="ECO:0000256" key="3">
    <source>
        <dbReference type="ARBA" id="ARBA00009375"/>
    </source>
</evidence>
<keyword evidence="23" id="KW-1185">Reference proteome</keyword>
<dbReference type="GO" id="GO:0031119">
    <property type="term" value="P:tRNA pseudouridine synthesis"/>
    <property type="evidence" value="ECO:0007669"/>
    <property type="project" value="InterPro"/>
</dbReference>
<comment type="function">
    <text evidence="10">Pseudouridylate synthase that catalyzes pseudouridylation of tRNAs and mRNAs. Acts on positions 27/28 in the anticodon stem and also positions 34 and 36 in the anticodon of an intron containing tRNA. Also catalyzes pseudouridylation of mRNAs: mediates pseudouridylation of mRNAs with the consensus sequence 5'-UGUAG-3'. Acts as a regulator of pre-mRNA splicing by mediating pseudouridylation of pre-mRNAs at locations associated with alternatively spliced regions. Pseudouridylation of pre-mRNAs near splice sites directly regulates mRNA splicing and mRNA 3'-end processing. Involved in regulation of nuclear receptor activity through pseudouridylation of SRA1 mRNA.</text>
</comment>
<dbReference type="Proteomes" id="UP000515158">
    <property type="component" value="Unplaced"/>
</dbReference>
<dbReference type="PANTHER" id="PTHR11142:SF4">
    <property type="entry name" value="PSEUDOURIDYLATE SYNTHASE 1 HOMOLOG"/>
    <property type="match status" value="1"/>
</dbReference>
<evidence type="ECO:0000256" key="4">
    <source>
        <dbReference type="ARBA" id="ARBA00022664"/>
    </source>
</evidence>
<sequence>MLFQRNSFMTAMLRGRLLSGLIRLSSSCVVPSPAPSSSVNSPDVDSDGTSDANKDLAVDETWIPSNNKHYVKKKKITRPRFAMLLSFHGSNYYGMQFNSHGPAIENILFDAFIKIGLLPEEKIRAARYYLDYQRASRTDRGVSALRQVVSLRITKGFNIDGINEFLPDDIRVLGIKPVDMIFDAQTWCTARTYSYIMPTYALRYFDKSWNDCHKYRIDSLSVLKASQIFEMFRGTHHFHNYTEKIDIWDQRSQRKINDTEVSNPFLMGEVEMIEFKLTGQSFMLHQIRRMIGMVIAIMRGKATFSMLQETLEHPMMPAPTAPALGLLLEKQHFDSYNKSRKTTMPLEWDEYDDEVEKFKLEKIVPYMVKVELEQKHMETYLDRKMRRHSFKGNDLSSKMRQVGKWDNTEDLEKLLKGDEDDSSKEK</sequence>
<accession>A0A6P8ZJI9</accession>
<feature type="signal peptide" evidence="21">
    <location>
        <begin position="1"/>
        <end position="27"/>
    </location>
</feature>
<dbReference type="GeneID" id="117641851"/>
<dbReference type="InterPro" id="IPR041708">
    <property type="entry name" value="PUS1/PUS2-like"/>
</dbReference>
<comment type="catalytic activity">
    <reaction evidence="1">
        <text>a uridine in mRNA = a pseudouridine in mRNA</text>
        <dbReference type="Rhea" id="RHEA:56644"/>
        <dbReference type="Rhea" id="RHEA-COMP:14658"/>
        <dbReference type="Rhea" id="RHEA-COMP:14659"/>
        <dbReference type="ChEBI" id="CHEBI:65314"/>
        <dbReference type="ChEBI" id="CHEBI:65315"/>
    </reaction>
</comment>
<evidence type="ECO:0000256" key="7">
    <source>
        <dbReference type="ARBA" id="ARBA00023242"/>
    </source>
</evidence>
<dbReference type="InParanoid" id="A0A6P8ZJI9"/>
<dbReference type="Gene3D" id="3.30.70.580">
    <property type="entry name" value="Pseudouridine synthase I, catalytic domain, N-terminal subdomain"/>
    <property type="match status" value="1"/>
</dbReference>
<evidence type="ECO:0000256" key="9">
    <source>
        <dbReference type="ARBA" id="ARBA00052184"/>
    </source>
</evidence>
<organism evidence="24">
    <name type="scientific">Thrips palmi</name>
    <name type="common">Melon thrips</name>
    <dbReference type="NCBI Taxonomy" id="161013"/>
    <lineage>
        <taxon>Eukaryota</taxon>
        <taxon>Metazoa</taxon>
        <taxon>Ecdysozoa</taxon>
        <taxon>Arthropoda</taxon>
        <taxon>Hexapoda</taxon>
        <taxon>Insecta</taxon>
        <taxon>Pterygota</taxon>
        <taxon>Neoptera</taxon>
        <taxon>Paraneoptera</taxon>
        <taxon>Thysanoptera</taxon>
        <taxon>Terebrantia</taxon>
        <taxon>Thripoidea</taxon>
        <taxon>Thripidae</taxon>
        <taxon>Thrips</taxon>
    </lineage>
</organism>
<feature type="domain" description="Pseudouridine synthase I TruA alpha/beta" evidence="22">
    <location>
        <begin position="230"/>
        <end position="334"/>
    </location>
</feature>
<dbReference type="InterPro" id="IPR001406">
    <property type="entry name" value="PsdUridine_synth_TruA"/>
</dbReference>
<feature type="binding site" evidence="19">
    <location>
        <position position="193"/>
    </location>
    <ligand>
        <name>substrate</name>
    </ligand>
</feature>
<dbReference type="AlphaFoldDB" id="A0A6P8ZJI9"/>
<keyword evidence="7" id="KW-0539">Nucleus</keyword>
<dbReference type="GO" id="GO:1990481">
    <property type="term" value="P:mRNA pseudouridine synthesis"/>
    <property type="evidence" value="ECO:0007669"/>
    <property type="project" value="TreeGrafter"/>
</dbReference>
<comment type="subunit">
    <text evidence="11">Monomer. Forms a complex with RARG and the SRA1 RNA in the nucleus.</text>
</comment>
<dbReference type="CDD" id="cd02568">
    <property type="entry name" value="PseudoU_synth_PUS1_PUS2"/>
    <property type="match status" value="1"/>
</dbReference>
<evidence type="ECO:0000256" key="16">
    <source>
        <dbReference type="ARBA" id="ARBA00080849"/>
    </source>
</evidence>
<comment type="subcellular location">
    <subcellularLocation>
        <location evidence="2">Nucleus</location>
    </subcellularLocation>
</comment>
<evidence type="ECO:0000256" key="18">
    <source>
        <dbReference type="PIRSR" id="PIRSR641708-1"/>
    </source>
</evidence>
<evidence type="ECO:0000256" key="13">
    <source>
        <dbReference type="ARBA" id="ARBA00068582"/>
    </source>
</evidence>
<feature type="region of interest" description="Disordered" evidence="20">
    <location>
        <begin position="31"/>
        <end position="51"/>
    </location>
</feature>
<evidence type="ECO:0000313" key="23">
    <source>
        <dbReference type="Proteomes" id="UP000515158"/>
    </source>
</evidence>
<dbReference type="GO" id="GO:0005634">
    <property type="term" value="C:nucleus"/>
    <property type="evidence" value="ECO:0007669"/>
    <property type="project" value="UniProtKB-SubCell"/>
</dbReference>
<dbReference type="InterPro" id="IPR020094">
    <property type="entry name" value="TruA/RsuA/RluB/E/F_N"/>
</dbReference>
<evidence type="ECO:0000256" key="15">
    <source>
        <dbReference type="ARBA" id="ARBA00079087"/>
    </source>
</evidence>
<comment type="similarity">
    <text evidence="3">Belongs to the tRNA pseudouridine synthase TruA family.</text>
</comment>
<feature type="active site" description="Nucleophile" evidence="18">
    <location>
        <position position="139"/>
    </location>
</feature>
<dbReference type="KEGG" id="tpal:117641851"/>
<evidence type="ECO:0000256" key="5">
    <source>
        <dbReference type="ARBA" id="ARBA00022694"/>
    </source>
</evidence>